<comment type="cofactor">
    <cofactor evidence="6">
        <name>Mg(2+)</name>
        <dbReference type="ChEBI" id="CHEBI:18420"/>
    </cofactor>
    <cofactor evidence="6">
        <name>Mn(2+)</name>
        <dbReference type="ChEBI" id="CHEBI:29035"/>
    </cofactor>
    <text evidence="6">Probably binds two magnesium or manganese ions per subunit.</text>
</comment>
<dbReference type="GO" id="GO:0008311">
    <property type="term" value="F:double-stranded DNA 3'-5' DNA exonuclease activity"/>
    <property type="evidence" value="ECO:0007669"/>
    <property type="project" value="TreeGrafter"/>
</dbReference>
<dbReference type="GO" id="GO:0046872">
    <property type="term" value="F:metal ion binding"/>
    <property type="evidence" value="ECO:0007669"/>
    <property type="project" value="UniProtKB-KW"/>
</dbReference>
<name>A0A098QZ48_9SPIO</name>
<dbReference type="SUPFAM" id="SSF56219">
    <property type="entry name" value="DNase I-like"/>
    <property type="match status" value="1"/>
</dbReference>
<dbReference type="InterPro" id="IPR020847">
    <property type="entry name" value="AP_endonuclease_F1_BS"/>
</dbReference>
<feature type="site" description="Interaction with DNA substrate" evidence="7">
    <location>
        <position position="245"/>
    </location>
</feature>
<dbReference type="Proteomes" id="UP000029692">
    <property type="component" value="Unassembled WGS sequence"/>
</dbReference>
<feature type="active site" description="Proton donor/acceptor" evidence="5">
    <location>
        <position position="148"/>
    </location>
</feature>
<keyword evidence="6" id="KW-0464">Manganese</keyword>
<feature type="binding site" evidence="6">
    <location>
        <position position="150"/>
    </location>
    <ligand>
        <name>Mg(2+)</name>
        <dbReference type="ChEBI" id="CHEBI:18420"/>
        <label>1</label>
    </ligand>
</feature>
<dbReference type="InterPro" id="IPR004808">
    <property type="entry name" value="AP_endonuc_1"/>
</dbReference>
<protein>
    <submittedName>
        <fullName evidence="9">Exodeoxyribonuclease III</fullName>
    </submittedName>
</protein>
<dbReference type="FunFam" id="3.60.10.10:FF:000026">
    <property type="entry name" value="Exodeoxyribonuclease III"/>
    <property type="match status" value="1"/>
</dbReference>
<feature type="binding site" evidence="6">
    <location>
        <position position="244"/>
    </location>
    <ligand>
        <name>Mg(2+)</name>
        <dbReference type="ChEBI" id="CHEBI:18420"/>
        <label>1</label>
    </ligand>
</feature>
<evidence type="ECO:0000256" key="7">
    <source>
        <dbReference type="PIRSR" id="PIRSR604808-3"/>
    </source>
</evidence>
<dbReference type="eggNOG" id="COG0708">
    <property type="taxonomic scope" value="Bacteria"/>
</dbReference>
<keyword evidence="3" id="KW-0378">Hydrolase</keyword>
<dbReference type="NCBIfam" id="TIGR00195">
    <property type="entry name" value="exoDNase_III"/>
    <property type="match status" value="1"/>
</dbReference>
<feature type="site" description="Transition state stabilizer" evidence="7">
    <location>
        <position position="150"/>
    </location>
</feature>
<sequence length="254" mass="29318">MKLLYSWNVNGIRAAAKKGLFEWLHATNADIICLQETKAHPEQLGPEFTEPEGYTAYWASAQRKGYSGVCIYSKEKPIRVDTMDVERFDAEGRVLRAEYPGFTLFNCYFPNSQAEGARLDYKLDFCQTLQAMASEVVAQGQHVVICGDYNVAHKPIDLENPKSNEKNPGYLPEERAWMDTFIEAGFVDTFREFNTEEKQYSWWSYRFSARDRNIGWRIDYHCVDEGLKPRLKDARIHQDVFGSDHCPVSLTLED</sequence>
<dbReference type="AlphaFoldDB" id="A0A098QZ48"/>
<keyword evidence="2 6" id="KW-0479">Metal-binding</keyword>
<dbReference type="STRING" id="1480694.DC28_05245"/>
<evidence type="ECO:0000313" key="9">
    <source>
        <dbReference type="EMBL" id="KGE73180.1"/>
    </source>
</evidence>
<evidence type="ECO:0000256" key="4">
    <source>
        <dbReference type="ARBA" id="ARBA00022842"/>
    </source>
</evidence>
<dbReference type="GO" id="GO:0003677">
    <property type="term" value="F:DNA binding"/>
    <property type="evidence" value="ECO:0007669"/>
    <property type="project" value="InterPro"/>
</dbReference>
<keyword evidence="4 6" id="KW-0460">Magnesium</keyword>
<comment type="similarity">
    <text evidence="1">Belongs to the DNA repair enzymes AP/ExoA family.</text>
</comment>
<dbReference type="NCBIfam" id="TIGR00633">
    <property type="entry name" value="xth"/>
    <property type="match status" value="1"/>
</dbReference>
<accession>A0A098QZ48</accession>
<dbReference type="PROSITE" id="PS51435">
    <property type="entry name" value="AP_NUCLEASE_F1_4"/>
    <property type="match status" value="1"/>
</dbReference>
<dbReference type="PROSITE" id="PS00726">
    <property type="entry name" value="AP_NUCLEASE_F1_1"/>
    <property type="match status" value="1"/>
</dbReference>
<gene>
    <name evidence="9" type="ORF">DC28_05245</name>
</gene>
<proteinExistence type="inferred from homology"/>
<dbReference type="InterPro" id="IPR036691">
    <property type="entry name" value="Endo/exonu/phosph_ase_sf"/>
</dbReference>
<dbReference type="OrthoDB" id="9803914at2"/>
<dbReference type="GO" id="GO:0006284">
    <property type="term" value="P:base-excision repair"/>
    <property type="evidence" value="ECO:0007669"/>
    <property type="project" value="TreeGrafter"/>
</dbReference>
<feature type="active site" description="Proton acceptor" evidence="5">
    <location>
        <position position="245"/>
    </location>
</feature>
<dbReference type="GO" id="GO:0008081">
    <property type="term" value="F:phosphoric diester hydrolase activity"/>
    <property type="evidence" value="ECO:0007669"/>
    <property type="project" value="TreeGrafter"/>
</dbReference>
<evidence type="ECO:0000256" key="1">
    <source>
        <dbReference type="ARBA" id="ARBA00007092"/>
    </source>
</evidence>
<evidence type="ECO:0000256" key="3">
    <source>
        <dbReference type="ARBA" id="ARBA00022801"/>
    </source>
</evidence>
<dbReference type="InterPro" id="IPR005135">
    <property type="entry name" value="Endo/exonuclease/phosphatase"/>
</dbReference>
<feature type="binding site" evidence="6">
    <location>
        <position position="148"/>
    </location>
    <ligand>
        <name>Mg(2+)</name>
        <dbReference type="ChEBI" id="CHEBI:18420"/>
        <label>1</label>
    </ligand>
</feature>
<dbReference type="CDD" id="cd09085">
    <property type="entry name" value="Mth212-like_AP-endo"/>
    <property type="match status" value="1"/>
</dbReference>
<feature type="domain" description="Endonuclease/exonuclease/phosphatase" evidence="8">
    <location>
        <begin position="6"/>
        <end position="245"/>
    </location>
</feature>
<evidence type="ECO:0000256" key="6">
    <source>
        <dbReference type="PIRSR" id="PIRSR604808-2"/>
    </source>
</evidence>
<evidence type="ECO:0000256" key="2">
    <source>
        <dbReference type="ARBA" id="ARBA00022723"/>
    </source>
</evidence>
<feature type="site" description="Important for catalytic activity" evidence="7">
    <location>
        <position position="219"/>
    </location>
</feature>
<dbReference type="GO" id="GO:0003906">
    <property type="term" value="F:DNA-(apurinic or apyrimidinic site) endonuclease activity"/>
    <property type="evidence" value="ECO:0007669"/>
    <property type="project" value="TreeGrafter"/>
</dbReference>
<dbReference type="PANTHER" id="PTHR22748">
    <property type="entry name" value="AP ENDONUCLEASE"/>
    <property type="match status" value="1"/>
</dbReference>
<evidence type="ECO:0000256" key="5">
    <source>
        <dbReference type="PIRSR" id="PIRSR604808-1"/>
    </source>
</evidence>
<dbReference type="Pfam" id="PF03372">
    <property type="entry name" value="Exo_endo_phos"/>
    <property type="match status" value="1"/>
</dbReference>
<feature type="active site" evidence="5">
    <location>
        <position position="108"/>
    </location>
</feature>
<dbReference type="RefSeq" id="WP_037546529.1">
    <property type="nucleotide sequence ID" value="NZ_JNUP01000045.1"/>
</dbReference>
<evidence type="ECO:0000259" key="8">
    <source>
        <dbReference type="Pfam" id="PF03372"/>
    </source>
</evidence>
<reference evidence="9 10" key="1">
    <citation type="submission" date="2014-05" db="EMBL/GenBank/DDBJ databases">
        <title>De novo Genome Sequence of Spirocheata sp.</title>
        <authorList>
            <person name="Shivani Y."/>
            <person name="Subhash Y."/>
            <person name="Tushar L."/>
            <person name="Sasikala C."/>
            <person name="Ramana C.V."/>
        </authorList>
    </citation>
    <scope>NUCLEOTIDE SEQUENCE [LARGE SCALE GENOMIC DNA]</scope>
    <source>
        <strain evidence="9 10">JC230</strain>
    </source>
</reference>
<feature type="binding site" evidence="6">
    <location>
        <position position="36"/>
    </location>
    <ligand>
        <name>Mg(2+)</name>
        <dbReference type="ChEBI" id="CHEBI:18420"/>
        <label>1</label>
    </ligand>
</feature>
<dbReference type="Gene3D" id="3.60.10.10">
    <property type="entry name" value="Endonuclease/exonuclease/phosphatase"/>
    <property type="match status" value="1"/>
</dbReference>
<evidence type="ECO:0000313" key="10">
    <source>
        <dbReference type="Proteomes" id="UP000029692"/>
    </source>
</evidence>
<dbReference type="PANTHER" id="PTHR22748:SF6">
    <property type="entry name" value="DNA-(APURINIC OR APYRIMIDINIC SITE) ENDONUCLEASE"/>
    <property type="match status" value="1"/>
</dbReference>
<comment type="caution">
    <text evidence="9">The sequence shown here is derived from an EMBL/GenBank/DDBJ whole genome shotgun (WGS) entry which is preliminary data.</text>
</comment>
<dbReference type="EMBL" id="JNUP01000045">
    <property type="protein sequence ID" value="KGE73180.1"/>
    <property type="molecule type" value="Genomic_DNA"/>
</dbReference>
<keyword evidence="10" id="KW-1185">Reference proteome</keyword>
<feature type="binding site" evidence="6">
    <location>
        <position position="8"/>
    </location>
    <ligand>
        <name>Mg(2+)</name>
        <dbReference type="ChEBI" id="CHEBI:18420"/>
        <label>1</label>
    </ligand>
</feature>
<organism evidence="9 10">
    <name type="scientific">Spirochaeta lutea</name>
    <dbReference type="NCBI Taxonomy" id="1480694"/>
    <lineage>
        <taxon>Bacteria</taxon>
        <taxon>Pseudomonadati</taxon>
        <taxon>Spirochaetota</taxon>
        <taxon>Spirochaetia</taxon>
        <taxon>Spirochaetales</taxon>
        <taxon>Spirochaetaceae</taxon>
        <taxon>Spirochaeta</taxon>
    </lineage>
</organism>
<feature type="binding site" evidence="6">
    <location>
        <position position="245"/>
    </location>
    <ligand>
        <name>Mg(2+)</name>
        <dbReference type="ChEBI" id="CHEBI:18420"/>
        <label>1</label>
    </ligand>
</feature>